<evidence type="ECO:0000313" key="1">
    <source>
        <dbReference type="EMBL" id="CAA6806619.1"/>
    </source>
</evidence>
<accession>A0A6S6SKA4</accession>
<gene>
    <name evidence="1" type="ORF">HELGO_WM3208</name>
</gene>
<organism evidence="1">
    <name type="scientific">uncultured Sulfurovum sp</name>
    <dbReference type="NCBI Taxonomy" id="269237"/>
    <lineage>
        <taxon>Bacteria</taxon>
        <taxon>Pseudomonadati</taxon>
        <taxon>Campylobacterota</taxon>
        <taxon>Epsilonproteobacteria</taxon>
        <taxon>Campylobacterales</taxon>
        <taxon>Sulfurovaceae</taxon>
        <taxon>Sulfurovum</taxon>
        <taxon>environmental samples</taxon>
    </lineage>
</organism>
<dbReference type="EMBL" id="CACVAS010000047">
    <property type="protein sequence ID" value="CAA6806619.1"/>
    <property type="molecule type" value="Genomic_DNA"/>
</dbReference>
<name>A0A6S6SKA4_9BACT</name>
<sequence>MGGALFAFISFLALATITIQYKIDTEQYQSDIVTKRGYLNNGMYANEDMHTYSFPQTPQMNTPGTSTREEHVTNPIEQVELLETVILRTCRRLNVYAKKLGCVDAQSEQKLWKFIGEKGTTGTLEEAWRDGAETTAVSCATLPSFGRYLIRRAIPLNMIINTEGKHTYDLTGMQGNFLTSTDPCGYKEIIGWKAN</sequence>
<dbReference type="AlphaFoldDB" id="A0A6S6SKA4"/>
<proteinExistence type="predicted"/>
<reference evidence="1" key="1">
    <citation type="submission" date="2020-01" db="EMBL/GenBank/DDBJ databases">
        <authorList>
            <person name="Meier V. D."/>
            <person name="Meier V D."/>
        </authorList>
    </citation>
    <scope>NUCLEOTIDE SEQUENCE</scope>
    <source>
        <strain evidence="1">HLG_WM_MAG_01</strain>
    </source>
</reference>
<protein>
    <submittedName>
        <fullName evidence="1">Uncharacterized protein</fullName>
    </submittedName>
</protein>